<dbReference type="AlphaFoldDB" id="A0A420XGI2"/>
<gene>
    <name evidence="1" type="ORF">DES31_1283</name>
</gene>
<dbReference type="GO" id="GO:0000271">
    <property type="term" value="P:polysaccharide biosynthetic process"/>
    <property type="evidence" value="ECO:0007669"/>
    <property type="project" value="InterPro"/>
</dbReference>
<comment type="caution">
    <text evidence="1">The sequence shown here is derived from an EMBL/GenBank/DDBJ whole genome shotgun (WGS) entry which is preliminary data.</text>
</comment>
<reference evidence="1 2" key="1">
    <citation type="submission" date="2018-10" db="EMBL/GenBank/DDBJ databases">
        <title>Genomic Encyclopedia of Type Strains, Phase IV (KMG-IV): sequencing the most valuable type-strain genomes for metagenomic binning, comparative biology and taxonomic classification.</title>
        <authorList>
            <person name="Goeker M."/>
        </authorList>
    </citation>
    <scope>NUCLEOTIDE SEQUENCE [LARGE SCALE GENOMIC DNA]</scope>
    <source>
        <strain evidence="1 2">DSM 23800</strain>
    </source>
</reference>
<accession>A0A420XGI2</accession>
<proteinExistence type="predicted"/>
<dbReference type="GO" id="GO:0015774">
    <property type="term" value="P:polysaccharide transport"/>
    <property type="evidence" value="ECO:0007669"/>
    <property type="project" value="InterPro"/>
</dbReference>
<dbReference type="Pfam" id="PF05159">
    <property type="entry name" value="Capsule_synth"/>
    <property type="match status" value="1"/>
</dbReference>
<organism evidence="1 2">
    <name type="scientific">Otariodibacter oris</name>
    <dbReference type="NCBI Taxonomy" id="1032623"/>
    <lineage>
        <taxon>Bacteria</taxon>
        <taxon>Pseudomonadati</taxon>
        <taxon>Pseudomonadota</taxon>
        <taxon>Gammaproteobacteria</taxon>
        <taxon>Pasteurellales</taxon>
        <taxon>Pasteurellaceae</taxon>
        <taxon>Otariodibacter</taxon>
    </lineage>
</organism>
<dbReference type="CDD" id="cd16441">
    <property type="entry name" value="beta_Kdo_transferase_KpsS"/>
    <property type="match status" value="1"/>
</dbReference>
<evidence type="ECO:0000313" key="1">
    <source>
        <dbReference type="EMBL" id="RKR71930.1"/>
    </source>
</evidence>
<keyword evidence="2" id="KW-1185">Reference proteome</keyword>
<dbReference type="RefSeq" id="WP_121123202.1">
    <property type="nucleotide sequence ID" value="NZ_CP016604.1"/>
</dbReference>
<dbReference type="InterPro" id="IPR007833">
    <property type="entry name" value="Capsule_polysaccharide_synth"/>
</dbReference>
<protein>
    <submittedName>
        <fullName evidence="1">Capsular polysaccharide export protein</fullName>
    </submittedName>
</protein>
<dbReference type="EMBL" id="RBJC01000006">
    <property type="protein sequence ID" value="RKR71930.1"/>
    <property type="molecule type" value="Genomic_DNA"/>
</dbReference>
<dbReference type="Proteomes" id="UP000280099">
    <property type="component" value="Unassembled WGS sequence"/>
</dbReference>
<dbReference type="OrthoDB" id="9794206at2"/>
<evidence type="ECO:0000313" key="2">
    <source>
        <dbReference type="Proteomes" id="UP000280099"/>
    </source>
</evidence>
<sequence>MISHNLDEIVEYSERILLLQGPVGDFFTQLSKWLTEYNKQVFKINFNVGDEYFYPNNLSNTYSYHDKFENFKDYLVKFVNDNKIDTIICFGDNRPYHKIAKSLTKELNMFFWVFEEGYFRPDYVTLEKFGVNAFSKIPKEKAFFQQFYNLPPIGEPQKVKQGFIPVAKVAIQYYWKCIRNRDKYPHYKHHRYLSGRYYLKLWMLSAIRRVYYYFKDNCFSKKIQRGKFGEFFIVPLQVYDDSQVMVHCDYNGVSEFINEVLASFSRYAPHDMNLIIKHHPMDRGFTDYGTVIQENINTYPNLKGRVFYVHDLPLPVLLRQGKGMVCINSTSGLSALVHNLPVKVLGRANYDFDGLTYQGTLNTFWNNSQRPDNDLFLAYRNYHLHKTHLNGNFYSKVILRYPYNNEV</sequence>
<name>A0A420XGI2_9PAST</name>